<protein>
    <recommendedName>
        <fullName evidence="2">EGF-like domain-containing protein</fullName>
    </recommendedName>
</protein>
<dbReference type="Proteomes" id="UP001176940">
    <property type="component" value="Unassembled WGS sequence"/>
</dbReference>
<evidence type="ECO:0000313" key="4">
    <source>
        <dbReference type="Proteomes" id="UP001176940"/>
    </source>
</evidence>
<organism evidence="3 4">
    <name type="scientific">Ranitomeya imitator</name>
    <name type="common">mimic poison frog</name>
    <dbReference type="NCBI Taxonomy" id="111125"/>
    <lineage>
        <taxon>Eukaryota</taxon>
        <taxon>Metazoa</taxon>
        <taxon>Chordata</taxon>
        <taxon>Craniata</taxon>
        <taxon>Vertebrata</taxon>
        <taxon>Euteleostomi</taxon>
        <taxon>Amphibia</taxon>
        <taxon>Batrachia</taxon>
        <taxon>Anura</taxon>
        <taxon>Neobatrachia</taxon>
        <taxon>Hyloidea</taxon>
        <taxon>Dendrobatidae</taxon>
        <taxon>Dendrobatinae</taxon>
        <taxon>Ranitomeya</taxon>
    </lineage>
</organism>
<accession>A0ABN9LB49</accession>
<gene>
    <name evidence="3" type="ORF">RIMI_LOCUS6781929</name>
</gene>
<sequence>MERTTSENDKCVHGSCVGTANSYICMCSEGYTGMYCDKKNESSIICRNLKCFHGQCRFSENGEPYCECAPNFTGEYCDKGYFHMKENN</sequence>
<feature type="domain" description="EGF-like" evidence="2">
    <location>
        <begin position="42"/>
        <end position="78"/>
    </location>
</feature>
<dbReference type="PROSITE" id="PS00022">
    <property type="entry name" value="EGF_1"/>
    <property type="match status" value="2"/>
</dbReference>
<dbReference type="InterPro" id="IPR000742">
    <property type="entry name" value="EGF"/>
</dbReference>
<dbReference type="CDD" id="cd00054">
    <property type="entry name" value="EGF_CA"/>
    <property type="match status" value="1"/>
</dbReference>
<feature type="disulfide bond" evidence="1">
    <location>
        <begin position="68"/>
        <end position="77"/>
    </location>
</feature>
<reference evidence="3" key="1">
    <citation type="submission" date="2023-07" db="EMBL/GenBank/DDBJ databases">
        <authorList>
            <person name="Stuckert A."/>
        </authorList>
    </citation>
    <scope>NUCLEOTIDE SEQUENCE</scope>
</reference>
<name>A0ABN9LB49_9NEOB</name>
<dbReference type="Pfam" id="PF00008">
    <property type="entry name" value="EGF"/>
    <property type="match status" value="2"/>
</dbReference>
<dbReference type="PROSITE" id="PS50026">
    <property type="entry name" value="EGF_3"/>
    <property type="match status" value="2"/>
</dbReference>
<evidence type="ECO:0000256" key="1">
    <source>
        <dbReference type="PROSITE-ProRule" id="PRU00076"/>
    </source>
</evidence>
<comment type="caution">
    <text evidence="1">Lacks conserved residue(s) required for the propagation of feature annotation.</text>
</comment>
<keyword evidence="1" id="KW-1015">Disulfide bond</keyword>
<feature type="disulfide bond" evidence="1">
    <location>
        <begin position="46"/>
        <end position="56"/>
    </location>
</feature>
<dbReference type="EMBL" id="CAUEEQ010012436">
    <property type="protein sequence ID" value="CAJ0936574.1"/>
    <property type="molecule type" value="Genomic_DNA"/>
</dbReference>
<dbReference type="SUPFAM" id="SSF57196">
    <property type="entry name" value="EGF/Laminin"/>
    <property type="match status" value="2"/>
</dbReference>
<keyword evidence="1" id="KW-0245">EGF-like domain</keyword>
<dbReference type="PROSITE" id="PS01186">
    <property type="entry name" value="EGF_2"/>
    <property type="match status" value="1"/>
</dbReference>
<evidence type="ECO:0000259" key="2">
    <source>
        <dbReference type="PROSITE" id="PS50026"/>
    </source>
</evidence>
<dbReference type="Gene3D" id="2.10.25.10">
    <property type="entry name" value="Laminin"/>
    <property type="match status" value="2"/>
</dbReference>
<dbReference type="SMART" id="SM00181">
    <property type="entry name" value="EGF"/>
    <property type="match status" value="2"/>
</dbReference>
<evidence type="ECO:0000313" key="3">
    <source>
        <dbReference type="EMBL" id="CAJ0936574.1"/>
    </source>
</evidence>
<feature type="domain" description="EGF-like" evidence="2">
    <location>
        <begin position="7"/>
        <end position="37"/>
    </location>
</feature>
<proteinExistence type="predicted"/>
<keyword evidence="4" id="KW-1185">Reference proteome</keyword>
<feature type="disulfide bond" evidence="1">
    <location>
        <begin position="27"/>
        <end position="36"/>
    </location>
</feature>
<comment type="caution">
    <text evidence="3">The sequence shown here is derived from an EMBL/GenBank/DDBJ whole genome shotgun (WGS) entry which is preliminary data.</text>
</comment>